<evidence type="ECO:0000313" key="9">
    <source>
        <dbReference type="Proteomes" id="UP001360560"/>
    </source>
</evidence>
<evidence type="ECO:0000256" key="5">
    <source>
        <dbReference type="ARBA" id="ARBA00022989"/>
    </source>
</evidence>
<dbReference type="GO" id="GO:0006506">
    <property type="term" value="P:GPI anchor biosynthetic process"/>
    <property type="evidence" value="ECO:0007669"/>
    <property type="project" value="TreeGrafter"/>
</dbReference>
<keyword evidence="9" id="KW-1185">Reference proteome</keyword>
<dbReference type="Pfam" id="PF08285">
    <property type="entry name" value="DPM3"/>
    <property type="match status" value="1"/>
</dbReference>
<name>A0AAV5QQJ8_9ASCO</name>
<evidence type="ECO:0000256" key="6">
    <source>
        <dbReference type="ARBA" id="ARBA00023136"/>
    </source>
</evidence>
<dbReference type="InterPro" id="IPR013174">
    <property type="entry name" value="DPM3"/>
</dbReference>
<comment type="caution">
    <text evidence="8">The sequence shown here is derived from an EMBL/GenBank/DDBJ whole genome shotgun (WGS) entry which is preliminary data.</text>
</comment>
<dbReference type="GO" id="GO:0033185">
    <property type="term" value="C:dolichol-phosphate-mannose synthase complex"/>
    <property type="evidence" value="ECO:0007669"/>
    <property type="project" value="TreeGrafter"/>
</dbReference>
<dbReference type="PANTHER" id="PTHR16433">
    <property type="entry name" value="DOLICHOL-PHOSPHATE MANNOSYLTRANSFERASE SUBUNIT 3"/>
    <property type="match status" value="1"/>
</dbReference>
<reference evidence="8 9" key="1">
    <citation type="journal article" date="2023" name="Elife">
        <title>Identification of key yeast species and microbe-microbe interactions impacting larval growth of Drosophila in the wild.</title>
        <authorList>
            <person name="Mure A."/>
            <person name="Sugiura Y."/>
            <person name="Maeda R."/>
            <person name="Honda K."/>
            <person name="Sakurai N."/>
            <person name="Takahashi Y."/>
            <person name="Watada M."/>
            <person name="Katoh T."/>
            <person name="Gotoh A."/>
            <person name="Gotoh Y."/>
            <person name="Taniguchi I."/>
            <person name="Nakamura K."/>
            <person name="Hayashi T."/>
            <person name="Katayama T."/>
            <person name="Uemura T."/>
            <person name="Hattori Y."/>
        </authorList>
    </citation>
    <scope>NUCLEOTIDE SEQUENCE [LARGE SCALE GENOMIC DNA]</scope>
    <source>
        <strain evidence="8 9">SC-9</strain>
    </source>
</reference>
<evidence type="ECO:0000256" key="4">
    <source>
        <dbReference type="ARBA" id="ARBA00022824"/>
    </source>
</evidence>
<accession>A0AAV5QQJ8</accession>
<comment type="subcellular location">
    <subcellularLocation>
        <location evidence="1 7">Endoplasmic reticulum membrane</location>
        <topology evidence="1 7">Multi-pass membrane protein</topology>
    </subcellularLocation>
</comment>
<keyword evidence="4 7" id="KW-0256">Endoplasmic reticulum</keyword>
<comment type="function">
    <text evidence="7">Stabilizer subunit of the dolichol-phosphate mannose (DPM) synthase complex; tethers catalytic subunit to the ER.</text>
</comment>
<dbReference type="Proteomes" id="UP001360560">
    <property type="component" value="Unassembled WGS sequence"/>
</dbReference>
<feature type="transmembrane region" description="Helical" evidence="7">
    <location>
        <begin position="40"/>
        <end position="61"/>
    </location>
</feature>
<evidence type="ECO:0000313" key="8">
    <source>
        <dbReference type="EMBL" id="GMM36816.1"/>
    </source>
</evidence>
<comment type="subunit">
    <text evidence="7">Component of the dolichol-phosphate mannose (DPM) synthase complex.</text>
</comment>
<gene>
    <name evidence="8" type="ORF">DASC09_041410</name>
</gene>
<protein>
    <recommendedName>
        <fullName evidence="7">Dolichol-phosphate mannosyltransferase subunit 3</fullName>
    </recommendedName>
</protein>
<evidence type="ECO:0000256" key="2">
    <source>
        <dbReference type="ARBA" id="ARBA00010430"/>
    </source>
</evidence>
<dbReference type="AlphaFoldDB" id="A0AAV5QQJ8"/>
<dbReference type="EMBL" id="BTFZ01000011">
    <property type="protein sequence ID" value="GMM36816.1"/>
    <property type="molecule type" value="Genomic_DNA"/>
</dbReference>
<comment type="similarity">
    <text evidence="2 7">Belongs to the DPM3 family.</text>
</comment>
<feature type="transmembrane region" description="Helical" evidence="7">
    <location>
        <begin position="7"/>
        <end position="28"/>
    </location>
</feature>
<evidence type="ECO:0000256" key="3">
    <source>
        <dbReference type="ARBA" id="ARBA00022692"/>
    </source>
</evidence>
<keyword evidence="5 7" id="KW-1133">Transmembrane helix</keyword>
<keyword evidence="3 7" id="KW-0812">Transmembrane</keyword>
<organism evidence="8 9">
    <name type="scientific">Saccharomycopsis crataegensis</name>
    <dbReference type="NCBI Taxonomy" id="43959"/>
    <lineage>
        <taxon>Eukaryota</taxon>
        <taxon>Fungi</taxon>
        <taxon>Dikarya</taxon>
        <taxon>Ascomycota</taxon>
        <taxon>Saccharomycotina</taxon>
        <taxon>Saccharomycetes</taxon>
        <taxon>Saccharomycopsidaceae</taxon>
        <taxon>Saccharomycopsis</taxon>
    </lineage>
</organism>
<keyword evidence="6 7" id="KW-0472">Membrane</keyword>
<dbReference type="GeneID" id="90074791"/>
<dbReference type="PANTHER" id="PTHR16433:SF0">
    <property type="entry name" value="DOLICHOL-PHOSPHATE MANNOSYLTRANSFERASE SUBUNIT 3"/>
    <property type="match status" value="1"/>
</dbReference>
<dbReference type="RefSeq" id="XP_064853812.1">
    <property type="nucleotide sequence ID" value="XM_064997740.1"/>
</dbReference>
<evidence type="ECO:0000256" key="7">
    <source>
        <dbReference type="RuleBase" id="RU365085"/>
    </source>
</evidence>
<dbReference type="GO" id="GO:0005789">
    <property type="term" value="C:endoplasmic reticulum membrane"/>
    <property type="evidence" value="ECO:0007669"/>
    <property type="project" value="UniProtKB-SubCell"/>
</dbReference>
<comment type="pathway">
    <text evidence="7">Protein modification; protein glycosylation.</text>
</comment>
<sequence>MTRATNAALTFFVLFTIYTALLTGTIPTPEPIFSQIIPLLPWWALISFGAYSLGTLGYDVITFKDKEDKYKELVEQIAEAKTFLKKNSVDIE</sequence>
<evidence type="ECO:0000256" key="1">
    <source>
        <dbReference type="ARBA" id="ARBA00004477"/>
    </source>
</evidence>
<proteinExistence type="inferred from homology"/>